<gene>
    <name evidence="2" type="ORF">ElyMa_003232800</name>
</gene>
<feature type="region of interest" description="Disordered" evidence="1">
    <location>
        <begin position="127"/>
        <end position="158"/>
    </location>
</feature>
<feature type="compositionally biased region" description="Polar residues" evidence="1">
    <location>
        <begin position="148"/>
        <end position="158"/>
    </location>
</feature>
<accession>A0AAV4J6A3</accession>
<proteinExistence type="predicted"/>
<dbReference type="EMBL" id="BMAT01006651">
    <property type="protein sequence ID" value="GFS17183.1"/>
    <property type="molecule type" value="Genomic_DNA"/>
</dbReference>
<keyword evidence="3" id="KW-1185">Reference proteome</keyword>
<dbReference type="Proteomes" id="UP000762676">
    <property type="component" value="Unassembled WGS sequence"/>
</dbReference>
<sequence length="158" mass="18736">MPRPRWNFRKAEWEAYKIEIDKTYQRIKPVPDNTKGVTQLLLNSAKKHIPRGFRERFIPCWSDHSPKLSDECERTQDHGTAEELLESLQQSRKERWTEDVENTDFSHSSRHVWQIIKKLDPDSRLTKSAPLISPDEIVKEMKERGKHTPNQSFEKQIS</sequence>
<dbReference type="PANTHER" id="PTHR36688:SF1">
    <property type="entry name" value="ENDONUCLEASE_EXONUCLEASE_PHOSPHATASE DOMAIN-CONTAINING PROTEIN"/>
    <property type="match status" value="1"/>
</dbReference>
<name>A0AAV4J6A3_9GAST</name>
<evidence type="ECO:0000313" key="2">
    <source>
        <dbReference type="EMBL" id="GFS17183.1"/>
    </source>
</evidence>
<comment type="caution">
    <text evidence="2">The sequence shown here is derived from an EMBL/GenBank/DDBJ whole genome shotgun (WGS) entry which is preliminary data.</text>
</comment>
<dbReference type="InterPro" id="IPR052560">
    <property type="entry name" value="RdDP_mobile_element"/>
</dbReference>
<protein>
    <submittedName>
        <fullName evidence="2">Uncharacterized protein</fullName>
    </submittedName>
</protein>
<evidence type="ECO:0000256" key="1">
    <source>
        <dbReference type="SAM" id="MobiDB-lite"/>
    </source>
</evidence>
<organism evidence="2 3">
    <name type="scientific">Elysia marginata</name>
    <dbReference type="NCBI Taxonomy" id="1093978"/>
    <lineage>
        <taxon>Eukaryota</taxon>
        <taxon>Metazoa</taxon>
        <taxon>Spiralia</taxon>
        <taxon>Lophotrochozoa</taxon>
        <taxon>Mollusca</taxon>
        <taxon>Gastropoda</taxon>
        <taxon>Heterobranchia</taxon>
        <taxon>Euthyneura</taxon>
        <taxon>Panpulmonata</taxon>
        <taxon>Sacoglossa</taxon>
        <taxon>Placobranchoidea</taxon>
        <taxon>Plakobranchidae</taxon>
        <taxon>Elysia</taxon>
    </lineage>
</organism>
<reference evidence="2 3" key="1">
    <citation type="journal article" date="2021" name="Elife">
        <title>Chloroplast acquisition without the gene transfer in kleptoplastic sea slugs, Plakobranchus ocellatus.</title>
        <authorList>
            <person name="Maeda T."/>
            <person name="Takahashi S."/>
            <person name="Yoshida T."/>
            <person name="Shimamura S."/>
            <person name="Takaki Y."/>
            <person name="Nagai Y."/>
            <person name="Toyoda A."/>
            <person name="Suzuki Y."/>
            <person name="Arimoto A."/>
            <person name="Ishii H."/>
            <person name="Satoh N."/>
            <person name="Nishiyama T."/>
            <person name="Hasebe M."/>
            <person name="Maruyama T."/>
            <person name="Minagawa J."/>
            <person name="Obokata J."/>
            <person name="Shigenobu S."/>
        </authorList>
    </citation>
    <scope>NUCLEOTIDE SEQUENCE [LARGE SCALE GENOMIC DNA]</scope>
</reference>
<dbReference type="AlphaFoldDB" id="A0AAV4J6A3"/>
<dbReference type="PANTHER" id="PTHR36688">
    <property type="entry name" value="ENDO/EXONUCLEASE/PHOSPHATASE DOMAIN-CONTAINING PROTEIN"/>
    <property type="match status" value="1"/>
</dbReference>
<evidence type="ECO:0000313" key="3">
    <source>
        <dbReference type="Proteomes" id="UP000762676"/>
    </source>
</evidence>